<gene>
    <name evidence="2" type="ORF">B0T14DRAFT_283905</name>
</gene>
<organism evidence="2 3">
    <name type="scientific">Immersiella caudata</name>
    <dbReference type="NCBI Taxonomy" id="314043"/>
    <lineage>
        <taxon>Eukaryota</taxon>
        <taxon>Fungi</taxon>
        <taxon>Dikarya</taxon>
        <taxon>Ascomycota</taxon>
        <taxon>Pezizomycotina</taxon>
        <taxon>Sordariomycetes</taxon>
        <taxon>Sordariomycetidae</taxon>
        <taxon>Sordariales</taxon>
        <taxon>Lasiosphaeriaceae</taxon>
        <taxon>Immersiella</taxon>
    </lineage>
</organism>
<evidence type="ECO:0000313" key="3">
    <source>
        <dbReference type="Proteomes" id="UP001175000"/>
    </source>
</evidence>
<proteinExistence type="predicted"/>
<feature type="region of interest" description="Disordered" evidence="1">
    <location>
        <begin position="44"/>
        <end position="70"/>
    </location>
</feature>
<keyword evidence="3" id="KW-1185">Reference proteome</keyword>
<evidence type="ECO:0000313" key="2">
    <source>
        <dbReference type="EMBL" id="KAK0613724.1"/>
    </source>
</evidence>
<dbReference type="Proteomes" id="UP001175000">
    <property type="component" value="Unassembled WGS sequence"/>
</dbReference>
<accession>A0AA39WE60</accession>
<protein>
    <submittedName>
        <fullName evidence="2">Uncharacterized protein</fullName>
    </submittedName>
</protein>
<dbReference type="EMBL" id="JAULSU010000006">
    <property type="protein sequence ID" value="KAK0613724.1"/>
    <property type="molecule type" value="Genomic_DNA"/>
</dbReference>
<evidence type="ECO:0000256" key="1">
    <source>
        <dbReference type="SAM" id="MobiDB-lite"/>
    </source>
</evidence>
<sequence length="70" mass="7594">MHQSTKYRNPSFEVTVRASSIGLRCPSRQPERTESWVAFAACPRRSSGPHTVGSPPGCFGMPGWGGSDSR</sequence>
<feature type="compositionally biased region" description="Gly residues" evidence="1">
    <location>
        <begin position="60"/>
        <end position="70"/>
    </location>
</feature>
<reference evidence="2" key="1">
    <citation type="submission" date="2023-06" db="EMBL/GenBank/DDBJ databases">
        <title>Genome-scale phylogeny and comparative genomics of the fungal order Sordariales.</title>
        <authorList>
            <consortium name="Lawrence Berkeley National Laboratory"/>
            <person name="Hensen N."/>
            <person name="Bonometti L."/>
            <person name="Westerberg I."/>
            <person name="Brannstrom I.O."/>
            <person name="Guillou S."/>
            <person name="Cros-Aarteil S."/>
            <person name="Calhoun S."/>
            <person name="Haridas S."/>
            <person name="Kuo A."/>
            <person name="Mondo S."/>
            <person name="Pangilinan J."/>
            <person name="Riley R."/>
            <person name="Labutti K."/>
            <person name="Andreopoulos B."/>
            <person name="Lipzen A."/>
            <person name="Chen C."/>
            <person name="Yanf M."/>
            <person name="Daum C."/>
            <person name="Ng V."/>
            <person name="Clum A."/>
            <person name="Steindorff A."/>
            <person name="Ohm R."/>
            <person name="Martin F."/>
            <person name="Silar P."/>
            <person name="Natvig D."/>
            <person name="Lalanne C."/>
            <person name="Gautier V."/>
            <person name="Ament-Velasquez S.L."/>
            <person name="Kruys A."/>
            <person name="Hutchinson M.I."/>
            <person name="Powell A.J."/>
            <person name="Barry K."/>
            <person name="Miller A.N."/>
            <person name="Grigoriev I.V."/>
            <person name="Debuchy R."/>
            <person name="Gladieux P."/>
            <person name="Thoren M.H."/>
            <person name="Johannesson H."/>
        </authorList>
    </citation>
    <scope>NUCLEOTIDE SEQUENCE</scope>
    <source>
        <strain evidence="2">CBS 606.72</strain>
    </source>
</reference>
<comment type="caution">
    <text evidence="2">The sequence shown here is derived from an EMBL/GenBank/DDBJ whole genome shotgun (WGS) entry which is preliminary data.</text>
</comment>
<dbReference type="AlphaFoldDB" id="A0AA39WE60"/>
<name>A0AA39WE60_9PEZI</name>